<accession>A0A433WMH5</accession>
<dbReference type="PANTHER" id="PTHR33990:SF2">
    <property type="entry name" value="PHNB-LIKE DOMAIN-CONTAINING PROTEIN"/>
    <property type="match status" value="1"/>
</dbReference>
<sequence length="150" mass="16831">MKKITPFLWFNGKVEEAMNFYTAVFQDASVLNVIRAGDQVVSATFRLEDQEFIALNGGPEFSFTPAVSFFVNCITQEEVDHLWNTLSAGGRQDRCGWLADKYGLSWQIVPTILGQLLSDPDRGRAQRVMQAMMGMTKIDIAALQRAYNGE</sequence>
<dbReference type="PANTHER" id="PTHR33990">
    <property type="entry name" value="PROTEIN YJDN-RELATED"/>
    <property type="match status" value="1"/>
</dbReference>
<dbReference type="InterPro" id="IPR009725">
    <property type="entry name" value="3_dmu_93_MTrfase"/>
</dbReference>
<dbReference type="CDD" id="cd06588">
    <property type="entry name" value="PhnB_like"/>
    <property type="match status" value="1"/>
</dbReference>
<dbReference type="PIRSF" id="PIRSF021700">
    <property type="entry name" value="3_dmu_93_MTrfase"/>
    <property type="match status" value="1"/>
</dbReference>
<protein>
    <submittedName>
        <fullName evidence="1">VOC family protein</fullName>
    </submittedName>
</protein>
<dbReference type="OrthoDB" id="9806473at2"/>
<organism evidence="1 2">
    <name type="scientific">Chitinophaga solisilvae</name>
    <dbReference type="NCBI Taxonomy" id="1233460"/>
    <lineage>
        <taxon>Bacteria</taxon>
        <taxon>Pseudomonadati</taxon>
        <taxon>Bacteroidota</taxon>
        <taxon>Chitinophagia</taxon>
        <taxon>Chitinophagales</taxon>
        <taxon>Chitinophagaceae</taxon>
        <taxon>Chitinophaga</taxon>
    </lineage>
</organism>
<gene>
    <name evidence="1" type="ORF">ECE50_006010</name>
</gene>
<keyword evidence="2" id="KW-1185">Reference proteome</keyword>
<dbReference type="InterPro" id="IPR028973">
    <property type="entry name" value="PhnB-like"/>
</dbReference>
<proteinExistence type="predicted"/>
<dbReference type="InterPro" id="IPR029068">
    <property type="entry name" value="Glyas_Bleomycin-R_OHBP_Dase"/>
</dbReference>
<reference evidence="1" key="1">
    <citation type="submission" date="2020-05" db="EMBL/GenBank/DDBJ databases">
        <title>Chitinophaga laudate sp. nov., isolated from a tropical peat swamp.</title>
        <authorList>
            <person name="Goh C.B.S."/>
            <person name="Lee M.S."/>
            <person name="Parimannan S."/>
            <person name="Pasbakhsh P."/>
            <person name="Yule C.M."/>
            <person name="Rajandas H."/>
            <person name="Loke S."/>
            <person name="Croft L."/>
            <person name="Tan J.B.L."/>
        </authorList>
    </citation>
    <scope>NUCLEOTIDE SEQUENCE</scope>
    <source>
        <strain evidence="1">Mgbs1</strain>
    </source>
</reference>
<comment type="caution">
    <text evidence="1">The sequence shown here is derived from an EMBL/GenBank/DDBJ whole genome shotgun (WGS) entry which is preliminary data.</text>
</comment>
<evidence type="ECO:0000313" key="2">
    <source>
        <dbReference type="Proteomes" id="UP000281028"/>
    </source>
</evidence>
<dbReference type="Proteomes" id="UP000281028">
    <property type="component" value="Unassembled WGS sequence"/>
</dbReference>
<dbReference type="EMBL" id="RIAR02000001">
    <property type="protein sequence ID" value="NSL86373.1"/>
    <property type="molecule type" value="Genomic_DNA"/>
</dbReference>
<name>A0A433WMH5_9BACT</name>
<dbReference type="RefSeq" id="WP_127035791.1">
    <property type="nucleotide sequence ID" value="NZ_JAABOK010000020.1"/>
</dbReference>
<dbReference type="Gene3D" id="3.10.180.10">
    <property type="entry name" value="2,3-Dihydroxybiphenyl 1,2-Dioxygenase, domain 1"/>
    <property type="match status" value="1"/>
</dbReference>
<dbReference type="Pfam" id="PF06983">
    <property type="entry name" value="3-dmu-9_3-mt"/>
    <property type="match status" value="1"/>
</dbReference>
<dbReference type="SUPFAM" id="SSF54593">
    <property type="entry name" value="Glyoxalase/Bleomycin resistance protein/Dihydroxybiphenyl dioxygenase"/>
    <property type="match status" value="1"/>
</dbReference>
<evidence type="ECO:0000313" key="1">
    <source>
        <dbReference type="EMBL" id="NSL86373.1"/>
    </source>
</evidence>
<dbReference type="AlphaFoldDB" id="A0A433WMH5"/>